<keyword evidence="1" id="KW-0175">Coiled coil</keyword>
<feature type="region of interest" description="Disordered" evidence="2">
    <location>
        <begin position="266"/>
        <end position="287"/>
    </location>
</feature>
<evidence type="ECO:0000256" key="2">
    <source>
        <dbReference type="SAM" id="MobiDB-lite"/>
    </source>
</evidence>
<dbReference type="AlphaFoldDB" id="A0A9N8EF97"/>
<feature type="compositionally biased region" description="Basic and acidic residues" evidence="2">
    <location>
        <begin position="80"/>
        <end position="105"/>
    </location>
</feature>
<feature type="compositionally biased region" description="Polar residues" evidence="2">
    <location>
        <begin position="138"/>
        <end position="162"/>
    </location>
</feature>
<dbReference type="EMBL" id="CAICTM010000858">
    <property type="protein sequence ID" value="CAB9517474.1"/>
    <property type="molecule type" value="Genomic_DNA"/>
</dbReference>
<feature type="coiled-coil region" evidence="1">
    <location>
        <begin position="175"/>
        <end position="223"/>
    </location>
</feature>
<protein>
    <submittedName>
        <fullName evidence="3">Uncharacterized protein</fullName>
    </submittedName>
</protein>
<feature type="compositionally biased region" description="Low complexity" evidence="2">
    <location>
        <begin position="272"/>
        <end position="283"/>
    </location>
</feature>
<evidence type="ECO:0000313" key="4">
    <source>
        <dbReference type="Proteomes" id="UP001153069"/>
    </source>
</evidence>
<organism evidence="3 4">
    <name type="scientific">Seminavis robusta</name>
    <dbReference type="NCBI Taxonomy" id="568900"/>
    <lineage>
        <taxon>Eukaryota</taxon>
        <taxon>Sar</taxon>
        <taxon>Stramenopiles</taxon>
        <taxon>Ochrophyta</taxon>
        <taxon>Bacillariophyta</taxon>
        <taxon>Bacillariophyceae</taxon>
        <taxon>Bacillariophycidae</taxon>
        <taxon>Naviculales</taxon>
        <taxon>Naviculaceae</taxon>
        <taxon>Seminavis</taxon>
    </lineage>
</organism>
<proteinExistence type="predicted"/>
<sequence>MMQRWQNWGKPQWKPQQAEPASMQVKADIQEIINKHQAAALLEANDNIRMLKEQREAHKALVKNQENTIHELMAQVKKLQEEETQKRQNEKQERERQHEHDRHENCQLQEEIEQLKRQLKQRDDIIDQLQQQQQQEQYNSQSSNAVSPERSPTSAELSTSNHSPDHLLSKSLAIQDEQSREIQSLESTVKSLTEKTEEQEHEIEKLQNIIKEFEAFYAQQNNNVSETEEPGLEILQEESFDASETSEHKEGDSNDQLLDEDYSERSLPTIPESPIQSLSPSSSNQKQRMTLNGNQLVLLISTMPIHRKVAQNQSRLETILQEYLNLSSSGNGEVQILDGCDRDPASINLRNDLFRISGLRAVYPQLFLVNFATNDISFVGDFDAIVELHDAHMFAAAIGLTPA</sequence>
<evidence type="ECO:0000256" key="1">
    <source>
        <dbReference type="SAM" id="Coils"/>
    </source>
</evidence>
<feature type="region of interest" description="Disordered" evidence="2">
    <location>
        <begin position="1"/>
        <end position="24"/>
    </location>
</feature>
<keyword evidence="4" id="KW-1185">Reference proteome</keyword>
<reference evidence="3" key="1">
    <citation type="submission" date="2020-06" db="EMBL/GenBank/DDBJ databases">
        <authorList>
            <consortium name="Plant Systems Biology data submission"/>
        </authorList>
    </citation>
    <scope>NUCLEOTIDE SEQUENCE</scope>
    <source>
        <strain evidence="3">D6</strain>
    </source>
</reference>
<comment type="caution">
    <text evidence="3">The sequence shown here is derived from an EMBL/GenBank/DDBJ whole genome shotgun (WGS) entry which is preliminary data.</text>
</comment>
<evidence type="ECO:0000313" key="3">
    <source>
        <dbReference type="EMBL" id="CAB9517474.1"/>
    </source>
</evidence>
<feature type="region of interest" description="Disordered" evidence="2">
    <location>
        <begin position="129"/>
        <end position="165"/>
    </location>
</feature>
<dbReference type="OrthoDB" id="49680at2759"/>
<feature type="region of interest" description="Disordered" evidence="2">
    <location>
        <begin position="80"/>
        <end position="108"/>
    </location>
</feature>
<accession>A0A9N8EF97</accession>
<name>A0A9N8EF97_9STRA</name>
<gene>
    <name evidence="3" type="ORF">SEMRO_859_G211970.1</name>
</gene>
<dbReference type="Proteomes" id="UP001153069">
    <property type="component" value="Unassembled WGS sequence"/>
</dbReference>